<evidence type="ECO:0000313" key="1">
    <source>
        <dbReference type="EMBL" id="SOB87901.1"/>
    </source>
</evidence>
<accession>A0A285R1C8</accession>
<name>A0A285R1C8_9SPHN</name>
<gene>
    <name evidence="1" type="ORF">SAMN06297144_3039</name>
</gene>
<proteinExistence type="predicted"/>
<evidence type="ECO:0000313" key="2">
    <source>
        <dbReference type="Proteomes" id="UP000219494"/>
    </source>
</evidence>
<reference evidence="1 2" key="1">
    <citation type="submission" date="2017-07" db="EMBL/GenBank/DDBJ databases">
        <authorList>
            <person name="Sun Z.S."/>
            <person name="Albrecht U."/>
            <person name="Echele G."/>
            <person name="Lee C.C."/>
        </authorList>
    </citation>
    <scope>NUCLEOTIDE SEQUENCE [LARGE SCALE GENOMIC DNA]</scope>
    <source>
        <strain evidence="1 2">CGMCC 1.12672</strain>
    </source>
</reference>
<dbReference type="AlphaFoldDB" id="A0A285R1C8"/>
<dbReference type="EMBL" id="OBMI01000003">
    <property type="protein sequence ID" value="SOB87901.1"/>
    <property type="molecule type" value="Genomic_DNA"/>
</dbReference>
<dbReference type="Proteomes" id="UP000219494">
    <property type="component" value="Unassembled WGS sequence"/>
</dbReference>
<keyword evidence="2" id="KW-1185">Reference proteome</keyword>
<protein>
    <submittedName>
        <fullName evidence="1">Uncharacterized protein</fullName>
    </submittedName>
</protein>
<sequence>MSSLPDIPTELDRSYFYHRAKTQIELAERAESEDAVAAHLAMAERYLELCDAERMIADTRAGR</sequence>
<organism evidence="1 2">
    <name type="scientific">Sphingomonas guangdongensis</name>
    <dbReference type="NCBI Taxonomy" id="1141890"/>
    <lineage>
        <taxon>Bacteria</taxon>
        <taxon>Pseudomonadati</taxon>
        <taxon>Pseudomonadota</taxon>
        <taxon>Alphaproteobacteria</taxon>
        <taxon>Sphingomonadales</taxon>
        <taxon>Sphingomonadaceae</taxon>
        <taxon>Sphingomonas</taxon>
    </lineage>
</organism>